<gene>
    <name evidence="2" type="ORF">HHUB_3204</name>
</gene>
<feature type="transmembrane region" description="Helical" evidence="1">
    <location>
        <begin position="12"/>
        <end position="30"/>
    </location>
</feature>
<feature type="transmembrane region" description="Helical" evidence="1">
    <location>
        <begin position="98"/>
        <end position="122"/>
    </location>
</feature>
<dbReference type="RefSeq" id="WP_059057568.1">
    <property type="nucleotide sequence ID" value="NZ_CEML01000001.1"/>
</dbReference>
<dbReference type="AlphaFoldDB" id="A0A0U5CZX2"/>
<protein>
    <submittedName>
        <fullName evidence="2">DUF63 family protein</fullName>
    </submittedName>
</protein>
<proteinExistence type="predicted"/>
<name>A0A0U5CZX2_9EURY</name>
<feature type="transmembrane region" description="Helical" evidence="1">
    <location>
        <begin position="156"/>
        <end position="173"/>
    </location>
</feature>
<dbReference type="PANTHER" id="PTHR40700">
    <property type="entry name" value="HYPOTHETICAL MEMBRANE PROTEIN, CONSERVED, DUF63 FAMILY"/>
    <property type="match status" value="1"/>
</dbReference>
<feature type="transmembrane region" description="Helical" evidence="1">
    <location>
        <begin position="212"/>
        <end position="232"/>
    </location>
</feature>
<dbReference type="OrthoDB" id="308209at2157"/>
<dbReference type="Proteomes" id="UP000066737">
    <property type="component" value="Chromosome I"/>
</dbReference>
<dbReference type="STRING" id="1407499.HHUB_3204"/>
<evidence type="ECO:0000313" key="2">
    <source>
        <dbReference type="EMBL" id="CQH60406.1"/>
    </source>
</evidence>
<dbReference type="EMBL" id="LN831302">
    <property type="protein sequence ID" value="CQH60406.1"/>
    <property type="molecule type" value="Genomic_DNA"/>
</dbReference>
<dbReference type="PANTHER" id="PTHR40700:SF1">
    <property type="entry name" value="DUF63 DOMAIN-CONTAINING PROTEIN"/>
    <property type="match status" value="1"/>
</dbReference>
<feature type="transmembrane region" description="Helical" evidence="1">
    <location>
        <begin position="42"/>
        <end position="62"/>
    </location>
</feature>
<feature type="transmembrane region" description="Helical" evidence="1">
    <location>
        <begin position="128"/>
        <end position="149"/>
    </location>
</feature>
<feature type="transmembrane region" description="Helical" evidence="1">
    <location>
        <begin position="244"/>
        <end position="267"/>
    </location>
</feature>
<keyword evidence="1" id="KW-0812">Transmembrane</keyword>
<organism evidence="2 3">
    <name type="scientific">Halobacterium hubeiense</name>
    <dbReference type="NCBI Taxonomy" id="1407499"/>
    <lineage>
        <taxon>Archaea</taxon>
        <taxon>Methanobacteriati</taxon>
        <taxon>Methanobacteriota</taxon>
        <taxon>Stenosarchaea group</taxon>
        <taxon>Halobacteria</taxon>
        <taxon>Halobacteriales</taxon>
        <taxon>Halobacteriaceae</taxon>
        <taxon>Halobacterium</taxon>
    </lineage>
</organism>
<dbReference type="KEGG" id="hhb:Hhub_3204"/>
<dbReference type="InterPro" id="IPR002749">
    <property type="entry name" value="DUF63"/>
</dbReference>
<keyword evidence="1" id="KW-0472">Membrane</keyword>
<evidence type="ECO:0000313" key="3">
    <source>
        <dbReference type="Proteomes" id="UP000066737"/>
    </source>
</evidence>
<sequence length="272" mass="27566">MVLPSGFAPPPLPYLVAVAAAVLAVGWLLVRESPPVTDRTVLAFAPWMAFGSTLYVCFQLGVFPDAVAPFFGSPTVYASTFAAAGVTWLVARRTARPLVALASVGGALTVFPAAAAVNYGLANGTLTLAWPLAAVAAAAVLGRVAWWVVERLRPTDAAAVGGAGALAVFAHVLDGTSTAVGVDVLGFGEQTPLSAAIMHFAADLPTASVLGVGWLFVLVKTVLGAAVVLLLAEYVREDPAEGNLLLAVVTAVGLGPGAHNVLLFVAANPAGF</sequence>
<keyword evidence="1" id="KW-1133">Transmembrane helix</keyword>
<accession>A0A0U5CZX2</accession>
<feature type="transmembrane region" description="Helical" evidence="1">
    <location>
        <begin position="74"/>
        <end position="91"/>
    </location>
</feature>
<evidence type="ECO:0000256" key="1">
    <source>
        <dbReference type="SAM" id="Phobius"/>
    </source>
</evidence>
<dbReference type="GeneID" id="26659819"/>
<dbReference type="Pfam" id="PF01889">
    <property type="entry name" value="DUF63"/>
    <property type="match status" value="1"/>
</dbReference>
<reference evidence="3" key="1">
    <citation type="journal article" date="2016" name="Environ. Microbiol.">
        <title>The complete genome of a viable archaeum isolated from 123-million-year-old rock salt.</title>
        <authorList>
            <person name="Jaakkola S.T."/>
            <person name="Pfeiffer F."/>
            <person name="Ravantti J.J."/>
            <person name="Guo Q."/>
            <person name="Liu Y."/>
            <person name="Chen X."/>
            <person name="Ma H."/>
            <person name="Yang C."/>
            <person name="Oksanen H.M."/>
            <person name="Bamford D.H."/>
        </authorList>
    </citation>
    <scope>NUCLEOTIDE SEQUENCE</scope>
    <source>
        <strain evidence="3">JI20-1</strain>
    </source>
</reference>
<keyword evidence="3" id="KW-1185">Reference proteome</keyword>